<keyword evidence="3" id="KW-1185">Reference proteome</keyword>
<dbReference type="PROSITE" id="PS51375">
    <property type="entry name" value="PPR"/>
    <property type="match status" value="1"/>
</dbReference>
<name>A0ABN9TH01_9DINO</name>
<dbReference type="NCBIfam" id="TIGR00756">
    <property type="entry name" value="PPR"/>
    <property type="match status" value="1"/>
</dbReference>
<sequence>MATRFVNVGRALRGEVGAGNILLYRNGDMLVVDEVHGFALVSYNAAISACEKSRQWEVALVLLEGLRDVKVEPNTTPLQRRDQRLREERAVADRIVTARHLGGGTTAA</sequence>
<evidence type="ECO:0000313" key="3">
    <source>
        <dbReference type="Proteomes" id="UP001189429"/>
    </source>
</evidence>
<proteinExistence type="predicted"/>
<dbReference type="EMBL" id="CAUYUJ010014717">
    <property type="protein sequence ID" value="CAK0845140.1"/>
    <property type="molecule type" value="Genomic_DNA"/>
</dbReference>
<evidence type="ECO:0000256" key="1">
    <source>
        <dbReference type="PROSITE-ProRule" id="PRU00708"/>
    </source>
</evidence>
<feature type="repeat" description="PPR" evidence="1">
    <location>
        <begin position="39"/>
        <end position="73"/>
    </location>
</feature>
<reference evidence="2" key="1">
    <citation type="submission" date="2023-10" db="EMBL/GenBank/DDBJ databases">
        <authorList>
            <person name="Chen Y."/>
            <person name="Shah S."/>
            <person name="Dougan E. K."/>
            <person name="Thang M."/>
            <person name="Chan C."/>
        </authorList>
    </citation>
    <scope>NUCLEOTIDE SEQUENCE [LARGE SCALE GENOMIC DNA]</scope>
</reference>
<gene>
    <name evidence="2" type="ORF">PCOR1329_LOCUS39020</name>
</gene>
<dbReference type="Proteomes" id="UP001189429">
    <property type="component" value="Unassembled WGS sequence"/>
</dbReference>
<organism evidence="2 3">
    <name type="scientific">Prorocentrum cordatum</name>
    <dbReference type="NCBI Taxonomy" id="2364126"/>
    <lineage>
        <taxon>Eukaryota</taxon>
        <taxon>Sar</taxon>
        <taxon>Alveolata</taxon>
        <taxon>Dinophyceae</taxon>
        <taxon>Prorocentrales</taxon>
        <taxon>Prorocentraceae</taxon>
        <taxon>Prorocentrum</taxon>
    </lineage>
</organism>
<evidence type="ECO:0000313" key="2">
    <source>
        <dbReference type="EMBL" id="CAK0845140.1"/>
    </source>
</evidence>
<protein>
    <submittedName>
        <fullName evidence="2">Uncharacterized protein</fullName>
    </submittedName>
</protein>
<accession>A0ABN9TH01</accession>
<comment type="caution">
    <text evidence="2">The sequence shown here is derived from an EMBL/GenBank/DDBJ whole genome shotgun (WGS) entry which is preliminary data.</text>
</comment>
<dbReference type="InterPro" id="IPR002885">
    <property type="entry name" value="PPR_rpt"/>
</dbReference>